<feature type="domain" description="SHSP" evidence="5">
    <location>
        <begin position="49"/>
        <end position="159"/>
    </location>
</feature>
<dbReference type="CDD" id="cd06526">
    <property type="entry name" value="metazoan_ACD"/>
    <property type="match status" value="2"/>
</dbReference>
<accession>A0ABQ9ZFF0</accession>
<evidence type="ECO:0000259" key="5">
    <source>
        <dbReference type="PROSITE" id="PS01031"/>
    </source>
</evidence>
<dbReference type="InterPro" id="IPR001436">
    <property type="entry name" value="Alpha-crystallin/sHSP_animal"/>
</dbReference>
<dbReference type="PROSITE" id="PS01031">
    <property type="entry name" value="SHSP"/>
    <property type="match status" value="2"/>
</dbReference>
<feature type="compositionally biased region" description="Polar residues" evidence="4">
    <location>
        <begin position="364"/>
        <end position="373"/>
    </location>
</feature>
<dbReference type="EMBL" id="JAOYFB010000003">
    <property type="protein sequence ID" value="KAK4011658.1"/>
    <property type="molecule type" value="Genomic_DNA"/>
</dbReference>
<dbReference type="PANTHER" id="PTHR45640">
    <property type="entry name" value="HEAT SHOCK PROTEIN HSP-12.2-RELATED"/>
    <property type="match status" value="1"/>
</dbReference>
<comment type="caution">
    <text evidence="6">The sequence shown here is derived from an EMBL/GenBank/DDBJ whole genome shotgun (WGS) entry which is preliminary data.</text>
</comment>
<evidence type="ECO:0000313" key="6">
    <source>
        <dbReference type="EMBL" id="KAK4011658.1"/>
    </source>
</evidence>
<evidence type="ECO:0000256" key="1">
    <source>
        <dbReference type="ARBA" id="ARBA00023016"/>
    </source>
</evidence>
<dbReference type="SUPFAM" id="SSF49764">
    <property type="entry name" value="HSP20-like chaperones"/>
    <property type="match status" value="2"/>
</dbReference>
<feature type="region of interest" description="Disordered" evidence="4">
    <location>
        <begin position="160"/>
        <end position="179"/>
    </location>
</feature>
<keyword evidence="1" id="KW-0346">Stress response</keyword>
<dbReference type="InterPro" id="IPR002068">
    <property type="entry name" value="A-crystallin/Hsp20_dom"/>
</dbReference>
<dbReference type="Proteomes" id="UP001234178">
    <property type="component" value="Unassembled WGS sequence"/>
</dbReference>
<proteinExistence type="inferred from homology"/>
<feature type="compositionally biased region" description="Polar residues" evidence="4">
    <location>
        <begin position="160"/>
        <end position="171"/>
    </location>
</feature>
<feature type="region of interest" description="Disordered" evidence="4">
    <location>
        <begin position="360"/>
        <end position="395"/>
    </location>
</feature>
<organism evidence="6 7">
    <name type="scientific">Daphnia magna</name>
    <dbReference type="NCBI Taxonomy" id="35525"/>
    <lineage>
        <taxon>Eukaryota</taxon>
        <taxon>Metazoa</taxon>
        <taxon>Ecdysozoa</taxon>
        <taxon>Arthropoda</taxon>
        <taxon>Crustacea</taxon>
        <taxon>Branchiopoda</taxon>
        <taxon>Diplostraca</taxon>
        <taxon>Cladocera</taxon>
        <taxon>Anomopoda</taxon>
        <taxon>Daphniidae</taxon>
        <taxon>Daphnia</taxon>
    </lineage>
</organism>
<keyword evidence="7" id="KW-1185">Reference proteome</keyword>
<dbReference type="Pfam" id="PF00011">
    <property type="entry name" value="HSP20"/>
    <property type="match status" value="2"/>
</dbReference>
<evidence type="ECO:0000256" key="4">
    <source>
        <dbReference type="SAM" id="MobiDB-lite"/>
    </source>
</evidence>
<dbReference type="PRINTS" id="PR00299">
    <property type="entry name" value="ACRYSTALLIN"/>
</dbReference>
<sequence>MALWAYDPLMEFSCMGLPCPRHRWRFLEAEPLTLLPECSLVHSLLSHGIFPRALTANISREVISDKDKYQVTISLGDFKSNEINVKLIDRDLEICAKHEEKQDESGHVSRCIRRRYFLPQNVDFDHVNATLSHDGTLVVCALKKPLEGVKQRSIEVQQLPQAKLRPSSQESQKTEQEKGKVKVRLDSIPVVTMDWNCNLDSNCLENCDPFGDFCFVGLPFSRDPWKILPRDTLTALAETPFSYLCPSGICPVPGVSRRNVSEVFNDKDKFQVTLNLKDFKSNEVNVKVIDQTICVCAEHEEKPDDSGRIYRKITRRYFLPNNVDCDKINATFSDDGNLVVCAGKKAIEAAKERKIEIKHLPAQKAQQSLQQESKPSEKTKQGDVNIPVIREMEKK</sequence>
<dbReference type="PANTHER" id="PTHR45640:SF13">
    <property type="entry name" value="HEAT SHOCK PROTEIN 22-RELATED"/>
    <property type="match status" value="1"/>
</dbReference>
<evidence type="ECO:0000256" key="2">
    <source>
        <dbReference type="PROSITE-ProRule" id="PRU00285"/>
    </source>
</evidence>
<protein>
    <recommendedName>
        <fullName evidence="5">SHSP domain-containing protein</fullName>
    </recommendedName>
</protein>
<gene>
    <name evidence="6" type="ORF">OUZ56_020775</name>
</gene>
<comment type="similarity">
    <text evidence="2 3">Belongs to the small heat shock protein (HSP20) family.</text>
</comment>
<dbReference type="InterPro" id="IPR008978">
    <property type="entry name" value="HSP20-like_chaperone"/>
</dbReference>
<evidence type="ECO:0000313" key="7">
    <source>
        <dbReference type="Proteomes" id="UP001234178"/>
    </source>
</evidence>
<feature type="domain" description="SHSP" evidence="5">
    <location>
        <begin position="251"/>
        <end position="360"/>
    </location>
</feature>
<evidence type="ECO:0000256" key="3">
    <source>
        <dbReference type="RuleBase" id="RU003616"/>
    </source>
</evidence>
<dbReference type="Gene3D" id="2.60.40.790">
    <property type="match status" value="2"/>
</dbReference>
<name>A0ABQ9ZFF0_9CRUS</name>
<reference evidence="6 7" key="1">
    <citation type="journal article" date="2023" name="Nucleic Acids Res.">
        <title>The hologenome of Daphnia magna reveals possible DNA methylation and microbiome-mediated evolution of the host genome.</title>
        <authorList>
            <person name="Chaturvedi A."/>
            <person name="Li X."/>
            <person name="Dhandapani V."/>
            <person name="Marshall H."/>
            <person name="Kissane S."/>
            <person name="Cuenca-Cambronero M."/>
            <person name="Asole G."/>
            <person name="Calvet F."/>
            <person name="Ruiz-Romero M."/>
            <person name="Marangio P."/>
            <person name="Guigo R."/>
            <person name="Rago D."/>
            <person name="Mirbahai L."/>
            <person name="Eastwood N."/>
            <person name="Colbourne J.K."/>
            <person name="Zhou J."/>
            <person name="Mallon E."/>
            <person name="Orsini L."/>
        </authorList>
    </citation>
    <scope>NUCLEOTIDE SEQUENCE [LARGE SCALE GENOMIC DNA]</scope>
    <source>
        <strain evidence="6">LRV0_1</strain>
    </source>
</reference>